<gene>
    <name evidence="2" type="ORF">MRATA1EN1_LOCUS12721</name>
</gene>
<protein>
    <submittedName>
        <fullName evidence="2">Uncharacterized protein</fullName>
    </submittedName>
</protein>
<name>A0ABN8YQG3_RANTA</name>
<organism evidence="2 3">
    <name type="scientific">Rangifer tarandus platyrhynchus</name>
    <name type="common">Svalbard reindeer</name>
    <dbReference type="NCBI Taxonomy" id="3082113"/>
    <lineage>
        <taxon>Eukaryota</taxon>
        <taxon>Metazoa</taxon>
        <taxon>Chordata</taxon>
        <taxon>Craniata</taxon>
        <taxon>Vertebrata</taxon>
        <taxon>Euteleostomi</taxon>
        <taxon>Mammalia</taxon>
        <taxon>Eutheria</taxon>
        <taxon>Laurasiatheria</taxon>
        <taxon>Artiodactyla</taxon>
        <taxon>Ruminantia</taxon>
        <taxon>Pecora</taxon>
        <taxon>Cervidae</taxon>
        <taxon>Odocoileinae</taxon>
        <taxon>Rangifer</taxon>
    </lineage>
</organism>
<feature type="compositionally biased region" description="Low complexity" evidence="1">
    <location>
        <begin position="34"/>
        <end position="50"/>
    </location>
</feature>
<feature type="region of interest" description="Disordered" evidence="1">
    <location>
        <begin position="1"/>
        <end position="96"/>
    </location>
</feature>
<feature type="compositionally biased region" description="Basic and acidic residues" evidence="1">
    <location>
        <begin position="1"/>
        <end position="27"/>
    </location>
</feature>
<sequence>MPGGKEGLKENFENQERRQARREENKGLPEQQDAGRPGSASAAPAGPAPARGDRSRDRGWRPASGMEGDAGGQAAGTASQGRCDKECHPPSLHSYLSSSTADELLSAYCVPGIVLRVGHAKAGQVRQVPSGDFL</sequence>
<feature type="compositionally biased region" description="Basic and acidic residues" evidence="1">
    <location>
        <begin position="51"/>
        <end position="60"/>
    </location>
</feature>
<dbReference type="EMBL" id="OX459957">
    <property type="protein sequence ID" value="CAI9163759.1"/>
    <property type="molecule type" value="Genomic_DNA"/>
</dbReference>
<reference evidence="2" key="1">
    <citation type="submission" date="2023-04" db="EMBL/GenBank/DDBJ databases">
        <authorList>
            <consortium name="ELIXIR-Norway"/>
        </authorList>
    </citation>
    <scope>NUCLEOTIDE SEQUENCE [LARGE SCALE GENOMIC DNA]</scope>
</reference>
<evidence type="ECO:0000313" key="3">
    <source>
        <dbReference type="Proteomes" id="UP001176941"/>
    </source>
</evidence>
<dbReference type="Proteomes" id="UP001176941">
    <property type="component" value="Chromosome 21"/>
</dbReference>
<proteinExistence type="predicted"/>
<accession>A0ABN8YQG3</accession>
<evidence type="ECO:0000256" key="1">
    <source>
        <dbReference type="SAM" id="MobiDB-lite"/>
    </source>
</evidence>
<keyword evidence="3" id="KW-1185">Reference proteome</keyword>
<evidence type="ECO:0000313" key="2">
    <source>
        <dbReference type="EMBL" id="CAI9163759.1"/>
    </source>
</evidence>